<feature type="signal peptide" evidence="2">
    <location>
        <begin position="1"/>
        <end position="22"/>
    </location>
</feature>
<dbReference type="Proteomes" id="UP000183413">
    <property type="component" value="Unassembled WGS sequence"/>
</dbReference>
<dbReference type="CDD" id="cd21177">
    <property type="entry name" value="LPMO_AA10"/>
    <property type="match status" value="1"/>
</dbReference>
<dbReference type="OrthoDB" id="2702399at2"/>
<dbReference type="STRING" id="1993.SAMN04489713_104509"/>
<dbReference type="PROSITE" id="PS51318">
    <property type="entry name" value="TAT"/>
    <property type="match status" value="1"/>
</dbReference>
<evidence type="ECO:0000313" key="4">
    <source>
        <dbReference type="EMBL" id="SFO20726.1"/>
    </source>
</evidence>
<dbReference type="eggNOG" id="COG3397">
    <property type="taxonomic scope" value="Bacteria"/>
</dbReference>
<organism evidence="4 5">
    <name type="scientific">Actinomadura madurae</name>
    <dbReference type="NCBI Taxonomy" id="1993"/>
    <lineage>
        <taxon>Bacteria</taxon>
        <taxon>Bacillati</taxon>
        <taxon>Actinomycetota</taxon>
        <taxon>Actinomycetes</taxon>
        <taxon>Streptosporangiales</taxon>
        <taxon>Thermomonosporaceae</taxon>
        <taxon>Actinomadura</taxon>
    </lineage>
</organism>
<name>A0A1I5FAT8_9ACTN</name>
<evidence type="ECO:0000313" key="5">
    <source>
        <dbReference type="Proteomes" id="UP000183413"/>
    </source>
</evidence>
<dbReference type="InParanoid" id="A0A1I5FAT8"/>
<dbReference type="InterPro" id="IPR051024">
    <property type="entry name" value="GlcNAc_Chitin_IntDeg"/>
</dbReference>
<dbReference type="InterPro" id="IPR006311">
    <property type="entry name" value="TAT_signal"/>
</dbReference>
<dbReference type="InterPro" id="IPR004302">
    <property type="entry name" value="Cellulose/chitin-bd_N"/>
</dbReference>
<dbReference type="GeneID" id="99653817"/>
<evidence type="ECO:0000259" key="3">
    <source>
        <dbReference type="Pfam" id="PF03067"/>
    </source>
</evidence>
<gene>
    <name evidence="4" type="ORF">SAMN04489713_104509</name>
</gene>
<dbReference type="AlphaFoldDB" id="A0A1I5FAT8"/>
<evidence type="ECO:0000256" key="1">
    <source>
        <dbReference type="ARBA" id="ARBA00022729"/>
    </source>
</evidence>
<dbReference type="Gene3D" id="2.70.50.50">
    <property type="entry name" value="chitin-binding protein cbp21"/>
    <property type="match status" value="1"/>
</dbReference>
<dbReference type="Pfam" id="PF03067">
    <property type="entry name" value="LPMO_10"/>
    <property type="match status" value="1"/>
</dbReference>
<accession>A0A1I5FAT8</accession>
<dbReference type="InterPro" id="IPR014756">
    <property type="entry name" value="Ig_E-set"/>
</dbReference>
<feature type="domain" description="Chitin-binding type-4" evidence="3">
    <location>
        <begin position="33"/>
        <end position="170"/>
    </location>
</feature>
<protein>
    <submittedName>
        <fullName evidence="4">Chitin-binding protein</fullName>
    </submittedName>
</protein>
<proteinExistence type="predicted"/>
<dbReference type="EMBL" id="FOVH01000004">
    <property type="protein sequence ID" value="SFO20726.1"/>
    <property type="molecule type" value="Genomic_DNA"/>
</dbReference>
<keyword evidence="5" id="KW-1185">Reference proteome</keyword>
<feature type="chain" id="PRO_5039383081" evidence="2">
    <location>
        <begin position="23"/>
        <end position="173"/>
    </location>
</feature>
<reference evidence="4 5" key="1">
    <citation type="submission" date="2016-10" db="EMBL/GenBank/DDBJ databases">
        <authorList>
            <person name="de Groot N.N."/>
        </authorList>
    </citation>
    <scope>NUCLEOTIDE SEQUENCE [LARGE SCALE GENOMIC DNA]</scope>
    <source>
        <strain evidence="4 5">DSM 43067</strain>
    </source>
</reference>
<keyword evidence="1 2" id="KW-0732">Signal</keyword>
<dbReference type="PANTHER" id="PTHR34823">
    <property type="entry name" value="GLCNAC-BINDING PROTEIN A"/>
    <property type="match status" value="1"/>
</dbReference>
<sequence>MKKSRRRLAALAAGLGIAPLVAVVLPATAAYAHGYVSAPLSRQAQCAQKIVQCGDIQWEPQSVEGPKGLTSCSGGNARFAELDDDGKGWQAAAVGRQVTFTWTFTARHRTTNFEYYVGGRKVADIDGGDQQPPATVSHPVDLGGVSGRQKVLAVWNVADTPNAFYACVDLQVQ</sequence>
<dbReference type="PANTHER" id="PTHR34823:SF1">
    <property type="entry name" value="CHITIN-BINDING TYPE-4 DOMAIN-CONTAINING PROTEIN"/>
    <property type="match status" value="1"/>
</dbReference>
<dbReference type="SUPFAM" id="SSF81296">
    <property type="entry name" value="E set domains"/>
    <property type="match status" value="1"/>
</dbReference>
<dbReference type="RefSeq" id="WP_021598550.1">
    <property type="nucleotide sequence ID" value="NZ_CP083237.1"/>
</dbReference>
<evidence type="ECO:0000256" key="2">
    <source>
        <dbReference type="SAM" id="SignalP"/>
    </source>
</evidence>